<protein>
    <recommendedName>
        <fullName evidence="9">CN hydrolase domain-containing protein</fullName>
    </recommendedName>
</protein>
<dbReference type="Proteomes" id="UP000177746">
    <property type="component" value="Unassembled WGS sequence"/>
</dbReference>
<dbReference type="InterPro" id="IPR036526">
    <property type="entry name" value="C-N_Hydrolase_sf"/>
</dbReference>
<keyword evidence="2" id="KW-1003">Cell membrane</keyword>
<gene>
    <name evidence="10" type="ORF">A2665_00610</name>
</gene>
<dbReference type="PANTHER" id="PTHR38686:SF1">
    <property type="entry name" value="APOLIPOPROTEIN N-ACYLTRANSFERASE"/>
    <property type="match status" value="1"/>
</dbReference>
<dbReference type="SUPFAM" id="SSF56317">
    <property type="entry name" value="Carbon-nitrogen hydrolase"/>
    <property type="match status" value="1"/>
</dbReference>
<feature type="transmembrane region" description="Helical" evidence="8">
    <location>
        <begin position="6"/>
        <end position="29"/>
    </location>
</feature>
<dbReference type="InterPro" id="IPR045378">
    <property type="entry name" value="LNT_N"/>
</dbReference>
<keyword evidence="5 8" id="KW-1133">Transmembrane helix</keyword>
<dbReference type="Pfam" id="PF20154">
    <property type="entry name" value="LNT_N"/>
    <property type="match status" value="1"/>
</dbReference>
<feature type="transmembrane region" description="Helical" evidence="8">
    <location>
        <begin position="49"/>
        <end position="69"/>
    </location>
</feature>
<proteinExistence type="predicted"/>
<reference evidence="10 11" key="1">
    <citation type="journal article" date="2016" name="Nat. Commun.">
        <title>Thousands of microbial genomes shed light on interconnected biogeochemical processes in an aquifer system.</title>
        <authorList>
            <person name="Anantharaman K."/>
            <person name="Brown C.T."/>
            <person name="Hug L.A."/>
            <person name="Sharon I."/>
            <person name="Castelle C.J."/>
            <person name="Probst A.J."/>
            <person name="Thomas B.C."/>
            <person name="Singh A."/>
            <person name="Wilkins M.J."/>
            <person name="Karaoz U."/>
            <person name="Brodie E.L."/>
            <person name="Williams K.H."/>
            <person name="Hubbard S.S."/>
            <person name="Banfield J.F."/>
        </authorList>
    </citation>
    <scope>NUCLEOTIDE SEQUENCE [LARGE SCALE GENOMIC DNA]</scope>
</reference>
<sequence length="485" mass="54137">MQIFFLFTISTVILGFSYWVEPLWVLVFFAFPPFIHGVRKVLEGSMIKILLWGMLAGALFLILGLPPLLVVESEVFQTAPAAGLMFYAGLAGFFAAASLVYGGVFGLLFALLKFAKEKISAPSLVLFVFPVLWVGAELVIRYFTFGFDWWLVGIPLIAAGPFRELATMGGVPVLSLVVVLSGSLLYAAYSFRPLIQRVTISICLLASALIAFFLYGIILFRVETIRYPEYLPPVAILQPNVKFPDVYPVENDAYYGTLIREALTRNPEIIIFPAQILSTVTLGEEISKDLWVRLIGRSLVDSNVTVIFYIPIKTEDGVTYQTMFAIKRGEVIGQYRKEVLFPVSDYRPAGFYKYLFGEPSYTISAFDKVSSKETNGLLTPDGFVTAAICNEPFSRETVRRIRRLGAPILVVSGSDRPFLSDLIFNGTLRMARLRATEADVWIFRAYKTGVSAVIAPNGEVLYRLNRNERGVIFFGEGDDGVKKFY</sequence>
<keyword evidence="4 8" id="KW-0812">Transmembrane</keyword>
<feature type="domain" description="CN hydrolase" evidence="9">
    <location>
        <begin position="232"/>
        <end position="479"/>
    </location>
</feature>
<name>A0A1G2T6W7_9BACT</name>
<evidence type="ECO:0000259" key="9">
    <source>
        <dbReference type="PROSITE" id="PS50263"/>
    </source>
</evidence>
<dbReference type="Pfam" id="PF00795">
    <property type="entry name" value="CN_hydrolase"/>
    <property type="match status" value="1"/>
</dbReference>
<feature type="transmembrane region" description="Helical" evidence="8">
    <location>
        <begin position="124"/>
        <end position="145"/>
    </location>
</feature>
<evidence type="ECO:0000256" key="1">
    <source>
        <dbReference type="ARBA" id="ARBA00004651"/>
    </source>
</evidence>
<accession>A0A1G2T6W7</accession>
<dbReference type="Gene3D" id="3.60.110.10">
    <property type="entry name" value="Carbon-nitrogen hydrolase"/>
    <property type="match status" value="1"/>
</dbReference>
<dbReference type="PROSITE" id="PS50263">
    <property type="entry name" value="CN_HYDROLASE"/>
    <property type="match status" value="1"/>
</dbReference>
<keyword evidence="7" id="KW-0012">Acyltransferase</keyword>
<dbReference type="InterPro" id="IPR003010">
    <property type="entry name" value="C-N_Hydrolase"/>
</dbReference>
<evidence type="ECO:0000256" key="8">
    <source>
        <dbReference type="SAM" id="Phobius"/>
    </source>
</evidence>
<evidence type="ECO:0000256" key="4">
    <source>
        <dbReference type="ARBA" id="ARBA00022692"/>
    </source>
</evidence>
<comment type="subcellular location">
    <subcellularLocation>
        <location evidence="1">Cell membrane</location>
        <topology evidence="1">Multi-pass membrane protein</topology>
    </subcellularLocation>
</comment>
<dbReference type="EMBL" id="MHVI01000004">
    <property type="protein sequence ID" value="OHA92529.1"/>
    <property type="molecule type" value="Genomic_DNA"/>
</dbReference>
<organism evidence="10 11">
    <name type="scientific">Candidatus Zambryskibacteria bacterium RIFCSPHIGHO2_01_FULL_46_30</name>
    <dbReference type="NCBI Taxonomy" id="1802739"/>
    <lineage>
        <taxon>Bacteria</taxon>
        <taxon>Candidatus Zambryskiibacteriota</taxon>
    </lineage>
</organism>
<comment type="caution">
    <text evidence="10">The sequence shown here is derived from an EMBL/GenBank/DDBJ whole genome shotgun (WGS) entry which is preliminary data.</text>
</comment>
<feature type="transmembrane region" description="Helical" evidence="8">
    <location>
        <begin position="198"/>
        <end position="220"/>
    </location>
</feature>
<dbReference type="GO" id="GO:0005886">
    <property type="term" value="C:plasma membrane"/>
    <property type="evidence" value="ECO:0007669"/>
    <property type="project" value="UniProtKB-SubCell"/>
</dbReference>
<feature type="transmembrane region" description="Helical" evidence="8">
    <location>
        <begin position="165"/>
        <end position="186"/>
    </location>
</feature>
<feature type="transmembrane region" description="Helical" evidence="8">
    <location>
        <begin position="84"/>
        <end position="112"/>
    </location>
</feature>
<dbReference type="PANTHER" id="PTHR38686">
    <property type="entry name" value="APOLIPOPROTEIN N-ACYLTRANSFERASE"/>
    <property type="match status" value="1"/>
</dbReference>
<evidence type="ECO:0000313" key="10">
    <source>
        <dbReference type="EMBL" id="OHA92529.1"/>
    </source>
</evidence>
<dbReference type="GO" id="GO:0042158">
    <property type="term" value="P:lipoprotein biosynthetic process"/>
    <property type="evidence" value="ECO:0007669"/>
    <property type="project" value="InterPro"/>
</dbReference>
<dbReference type="InterPro" id="IPR004563">
    <property type="entry name" value="Apolipo_AcylTrfase"/>
</dbReference>
<dbReference type="GO" id="GO:0016410">
    <property type="term" value="F:N-acyltransferase activity"/>
    <property type="evidence" value="ECO:0007669"/>
    <property type="project" value="InterPro"/>
</dbReference>
<keyword evidence="3" id="KW-0808">Transferase</keyword>
<evidence type="ECO:0000256" key="3">
    <source>
        <dbReference type="ARBA" id="ARBA00022679"/>
    </source>
</evidence>
<evidence type="ECO:0000256" key="2">
    <source>
        <dbReference type="ARBA" id="ARBA00022475"/>
    </source>
</evidence>
<evidence type="ECO:0000256" key="7">
    <source>
        <dbReference type="ARBA" id="ARBA00023315"/>
    </source>
</evidence>
<keyword evidence="6 8" id="KW-0472">Membrane</keyword>
<evidence type="ECO:0000256" key="6">
    <source>
        <dbReference type="ARBA" id="ARBA00023136"/>
    </source>
</evidence>
<evidence type="ECO:0000313" key="11">
    <source>
        <dbReference type="Proteomes" id="UP000177746"/>
    </source>
</evidence>
<dbReference type="AlphaFoldDB" id="A0A1G2T6W7"/>
<evidence type="ECO:0000256" key="5">
    <source>
        <dbReference type="ARBA" id="ARBA00022989"/>
    </source>
</evidence>